<comment type="caution">
    <text evidence="9">The sequence shown here is derived from an EMBL/GenBank/DDBJ whole genome shotgun (WGS) entry which is preliminary data.</text>
</comment>
<feature type="transmembrane region" description="Helical" evidence="8">
    <location>
        <begin position="315"/>
        <end position="335"/>
    </location>
</feature>
<evidence type="ECO:0000256" key="8">
    <source>
        <dbReference type="SAM" id="Phobius"/>
    </source>
</evidence>
<dbReference type="Proteomes" id="UP000277094">
    <property type="component" value="Unassembled WGS sequence"/>
</dbReference>
<dbReference type="AlphaFoldDB" id="A0A3N0DTM9"/>
<comment type="subcellular location">
    <subcellularLocation>
        <location evidence="1">Cell membrane</location>
        <topology evidence="1">Multi-pass membrane protein</topology>
    </subcellularLocation>
</comment>
<dbReference type="EMBL" id="RJSG01000002">
    <property type="protein sequence ID" value="RNL78960.1"/>
    <property type="molecule type" value="Genomic_DNA"/>
</dbReference>
<feature type="transmembrane region" description="Helical" evidence="8">
    <location>
        <begin position="290"/>
        <end position="308"/>
    </location>
</feature>
<protein>
    <submittedName>
        <fullName evidence="9">Uncharacterized protein</fullName>
    </submittedName>
</protein>
<reference evidence="9 10" key="1">
    <citation type="submission" date="2018-11" db="EMBL/GenBank/DDBJ databases">
        <authorList>
            <person name="Li F."/>
        </authorList>
    </citation>
    <scope>NUCLEOTIDE SEQUENCE [LARGE SCALE GENOMIC DNA]</scope>
    <source>
        <strain evidence="9 10">KIS18-7</strain>
    </source>
</reference>
<keyword evidence="3" id="KW-0328">Glycosyltransferase</keyword>
<evidence type="ECO:0000256" key="1">
    <source>
        <dbReference type="ARBA" id="ARBA00004651"/>
    </source>
</evidence>
<evidence type="ECO:0000256" key="3">
    <source>
        <dbReference type="ARBA" id="ARBA00022676"/>
    </source>
</evidence>
<evidence type="ECO:0000256" key="4">
    <source>
        <dbReference type="ARBA" id="ARBA00022679"/>
    </source>
</evidence>
<keyword evidence="2" id="KW-1003">Cell membrane</keyword>
<evidence type="ECO:0000256" key="5">
    <source>
        <dbReference type="ARBA" id="ARBA00022692"/>
    </source>
</evidence>
<keyword evidence="6 8" id="KW-1133">Transmembrane helix</keyword>
<feature type="transmembrane region" description="Helical" evidence="8">
    <location>
        <begin position="128"/>
        <end position="148"/>
    </location>
</feature>
<evidence type="ECO:0000313" key="9">
    <source>
        <dbReference type="EMBL" id="RNL78960.1"/>
    </source>
</evidence>
<dbReference type="GO" id="GO:0009103">
    <property type="term" value="P:lipopolysaccharide biosynthetic process"/>
    <property type="evidence" value="ECO:0007669"/>
    <property type="project" value="UniProtKB-ARBA"/>
</dbReference>
<dbReference type="PANTHER" id="PTHR33908">
    <property type="entry name" value="MANNOSYLTRANSFERASE YKCB-RELATED"/>
    <property type="match status" value="1"/>
</dbReference>
<keyword evidence="5 8" id="KW-0812">Transmembrane</keyword>
<keyword evidence="4" id="KW-0808">Transferase</keyword>
<dbReference type="GO" id="GO:0016763">
    <property type="term" value="F:pentosyltransferase activity"/>
    <property type="evidence" value="ECO:0007669"/>
    <property type="project" value="TreeGrafter"/>
</dbReference>
<accession>A0A3N0DTM9</accession>
<name>A0A3N0DTM9_9ACTN</name>
<evidence type="ECO:0000256" key="6">
    <source>
        <dbReference type="ARBA" id="ARBA00022989"/>
    </source>
</evidence>
<evidence type="ECO:0000256" key="7">
    <source>
        <dbReference type="ARBA" id="ARBA00023136"/>
    </source>
</evidence>
<proteinExistence type="predicted"/>
<evidence type="ECO:0000313" key="10">
    <source>
        <dbReference type="Proteomes" id="UP000277094"/>
    </source>
</evidence>
<feature type="transmembrane region" description="Helical" evidence="8">
    <location>
        <begin position="201"/>
        <end position="217"/>
    </location>
</feature>
<dbReference type="OrthoDB" id="3778591at2"/>
<sequence>MGSAGNCQFVTVTAEVLQPTRRLVERVRTVPTLPVVLGLLAIGRLLEFRQGGSPDEGGFLVVANQWHAGGTSLYGNYWVDRPPLLLVIYRIADLLGGLGALRVIGMVAAVATAALVADTARVAFGRRAANWSVVVAAALLLSPLYGAVDVNGELLAAPFIALGIRAAVEVFHTDEQLRSRLAALFTGAAAVAALLIKQNMADVVIFAAICWIVAWRTHRLKGRDLVDSILFAGAGFVAGYAVVMLWALAHGSSPGDIYQATYPFRITAAHVIAQGSAHASGIRLEKLVDAFTWSFVPLLLVAFALFGIRRSRQPAIVAALAVVLVFDAASVFAGGSYWLHYLIQSAPAVALAAGATSLAAPRVIRAATALVAASAIIATGSVVAHPTATPGTTVGDAVRSVAQPGDTLVLAFGDADILRNSGLTSPYPYLWSIPSRGLDPDLTLLRGLLAGPSAPTWIVVHGDSFKQRLHTTGTAALIIQRYKLVSRICGRSIYLLDTVHRAVPTQDRTCTGGTLLPNLP</sequence>
<keyword evidence="7 8" id="KW-0472">Membrane</keyword>
<evidence type="ECO:0000256" key="2">
    <source>
        <dbReference type="ARBA" id="ARBA00022475"/>
    </source>
</evidence>
<dbReference type="InterPro" id="IPR050297">
    <property type="entry name" value="LipidA_mod_glycosyltrf_83"/>
</dbReference>
<feature type="transmembrane region" description="Helical" evidence="8">
    <location>
        <begin position="94"/>
        <end position="116"/>
    </location>
</feature>
<feature type="transmembrane region" description="Helical" evidence="8">
    <location>
        <begin position="229"/>
        <end position="249"/>
    </location>
</feature>
<keyword evidence="10" id="KW-1185">Reference proteome</keyword>
<dbReference type="PANTHER" id="PTHR33908:SF11">
    <property type="entry name" value="MEMBRANE PROTEIN"/>
    <property type="match status" value="1"/>
</dbReference>
<dbReference type="GO" id="GO:0005886">
    <property type="term" value="C:plasma membrane"/>
    <property type="evidence" value="ECO:0007669"/>
    <property type="project" value="UniProtKB-SubCell"/>
</dbReference>
<gene>
    <name evidence="9" type="ORF">EFL95_07880</name>
</gene>
<organism evidence="9 10">
    <name type="scientific">Nocardioides marmorisolisilvae</name>
    <dbReference type="NCBI Taxonomy" id="1542737"/>
    <lineage>
        <taxon>Bacteria</taxon>
        <taxon>Bacillati</taxon>
        <taxon>Actinomycetota</taxon>
        <taxon>Actinomycetes</taxon>
        <taxon>Propionibacteriales</taxon>
        <taxon>Nocardioidaceae</taxon>
        <taxon>Nocardioides</taxon>
    </lineage>
</organism>